<evidence type="ECO:0000256" key="3">
    <source>
        <dbReference type="ARBA" id="ARBA00022801"/>
    </source>
</evidence>
<dbReference type="Proteomes" id="UP000242847">
    <property type="component" value="Unassembled WGS sequence"/>
</dbReference>
<organism evidence="5 6">
    <name type="scientific">Halopseudomonas pachastrellae</name>
    <dbReference type="NCBI Taxonomy" id="254161"/>
    <lineage>
        <taxon>Bacteria</taxon>
        <taxon>Pseudomonadati</taxon>
        <taxon>Pseudomonadota</taxon>
        <taxon>Gammaproteobacteria</taxon>
        <taxon>Pseudomonadales</taxon>
        <taxon>Pseudomonadaceae</taxon>
        <taxon>Halopseudomonas</taxon>
    </lineage>
</organism>
<dbReference type="InterPro" id="IPR007346">
    <property type="entry name" value="Endonuclease-I"/>
</dbReference>
<dbReference type="SUPFAM" id="SSF54060">
    <property type="entry name" value="His-Me finger endonucleases"/>
    <property type="match status" value="1"/>
</dbReference>
<name>A0A1S8DJ74_9GAMM</name>
<protein>
    <submittedName>
        <fullName evidence="5">Deoxyribonuclease I</fullName>
    </submittedName>
</protein>
<keyword evidence="6" id="KW-1185">Reference proteome</keyword>
<keyword evidence="2" id="KW-0540">Nuclease</keyword>
<evidence type="ECO:0000256" key="4">
    <source>
        <dbReference type="SAM" id="SignalP"/>
    </source>
</evidence>
<proteinExistence type="inferred from homology"/>
<dbReference type="STRING" id="254161.SAMN05216256_11019"/>
<evidence type="ECO:0000256" key="1">
    <source>
        <dbReference type="ARBA" id="ARBA00006429"/>
    </source>
</evidence>
<dbReference type="EMBL" id="MUBC01000003">
    <property type="protein sequence ID" value="ONM45455.1"/>
    <property type="molecule type" value="Genomic_DNA"/>
</dbReference>
<dbReference type="OrthoDB" id="9800417at2"/>
<keyword evidence="4" id="KW-0732">Signal</keyword>
<dbReference type="PANTHER" id="PTHR33607">
    <property type="entry name" value="ENDONUCLEASE-1"/>
    <property type="match status" value="1"/>
</dbReference>
<sequence>MKSLADLFVAVLLCLFVSISFADAPTSFSAAKATAKREVFLDERAVSQGDLYCGCRWDWVGRSGGRVDASSCGYETRAQQTRAERIEWEHIVPAWVFGHQRQCWQNGGRRNCVMNDPVFRVMEADLFNLYPSVGEVNGDRSNFQYAMIGRAPAQYGACTSKVDFQQRVAEPRDDVKGLVARVHFYMYDRYGLSMSRQQQQLLMAWSRQYPVTEWEQEWSNRTARVMGHSNPFVTGDRVWSLGYRPTRDGVVSPGPVATPAQGASSTGGIIGNRNSKVYHLPSGCPSYDRVAPRNQVHFDTEAAAVAAGFRKAGNCSD</sequence>
<dbReference type="GO" id="GO:0004518">
    <property type="term" value="F:nuclease activity"/>
    <property type="evidence" value="ECO:0007669"/>
    <property type="project" value="UniProtKB-KW"/>
</dbReference>
<gene>
    <name evidence="5" type="ORF">BXT89_01895</name>
</gene>
<evidence type="ECO:0000313" key="6">
    <source>
        <dbReference type="Proteomes" id="UP000242847"/>
    </source>
</evidence>
<dbReference type="GO" id="GO:0016787">
    <property type="term" value="F:hydrolase activity"/>
    <property type="evidence" value="ECO:0007669"/>
    <property type="project" value="UniProtKB-KW"/>
</dbReference>
<evidence type="ECO:0000313" key="5">
    <source>
        <dbReference type="EMBL" id="ONM45455.1"/>
    </source>
</evidence>
<dbReference type="InterPro" id="IPR035451">
    <property type="entry name" value="Ada-like_dom_sf"/>
</dbReference>
<comment type="caution">
    <text evidence="5">The sequence shown here is derived from an EMBL/GenBank/DDBJ whole genome shotgun (WGS) entry which is preliminary data.</text>
</comment>
<feature type="chain" id="PRO_5010578835" evidence="4">
    <location>
        <begin position="23"/>
        <end position="317"/>
    </location>
</feature>
<feature type="signal peptide" evidence="4">
    <location>
        <begin position="1"/>
        <end position="22"/>
    </location>
</feature>
<dbReference type="AlphaFoldDB" id="A0A1S8DJ74"/>
<evidence type="ECO:0000256" key="2">
    <source>
        <dbReference type="ARBA" id="ARBA00022722"/>
    </source>
</evidence>
<accession>A0A1S8DJ74</accession>
<dbReference type="InterPro" id="IPR044925">
    <property type="entry name" value="His-Me_finger_sf"/>
</dbReference>
<dbReference type="Gene3D" id="3.40.10.10">
    <property type="entry name" value="DNA Methylphosphotriester Repair Domain"/>
    <property type="match status" value="1"/>
</dbReference>
<dbReference type="PANTHER" id="PTHR33607:SF2">
    <property type="entry name" value="ENDONUCLEASE-1"/>
    <property type="match status" value="1"/>
</dbReference>
<dbReference type="Pfam" id="PF04231">
    <property type="entry name" value="Endonuclease_1"/>
    <property type="match status" value="1"/>
</dbReference>
<dbReference type="SUPFAM" id="SSF57884">
    <property type="entry name" value="Ada DNA repair protein, N-terminal domain (N-Ada 10)"/>
    <property type="match status" value="1"/>
</dbReference>
<keyword evidence="3" id="KW-0378">Hydrolase</keyword>
<comment type="similarity">
    <text evidence="1">Belongs to the EndA/NucM nuclease family.</text>
</comment>
<dbReference type="RefSeq" id="WP_083724131.1">
    <property type="nucleotide sequence ID" value="NZ_FOUD01000010.1"/>
</dbReference>
<reference evidence="5 6" key="1">
    <citation type="submission" date="2017-01" db="EMBL/GenBank/DDBJ databases">
        <title>Draft genome sequence of Pseudomonas pachastrellae type strain CCUG 46540T from a deep sea.</title>
        <authorList>
            <person name="Gomila M."/>
            <person name="Mulet M."/>
            <person name="Lalucat J."/>
            <person name="Garcia-Valdes E."/>
        </authorList>
    </citation>
    <scope>NUCLEOTIDE SEQUENCE [LARGE SCALE GENOMIC DNA]</scope>
    <source>
        <strain evidence="5 6">CCUG 46540</strain>
    </source>
</reference>